<dbReference type="Gene3D" id="2.70.70.10">
    <property type="entry name" value="Glucose Permease (Domain IIA)"/>
    <property type="match status" value="1"/>
</dbReference>
<dbReference type="PANTHER" id="PTHR21666:SF268">
    <property type="entry name" value="PEPTIDASE M23 DOMAIN-CONTAINING PROTEIN"/>
    <property type="match status" value="1"/>
</dbReference>
<dbReference type="EMBL" id="FOFB01000019">
    <property type="protein sequence ID" value="SEQ93353.1"/>
    <property type="molecule type" value="Genomic_DNA"/>
</dbReference>
<dbReference type="OrthoDB" id="9810477at2"/>
<proteinExistence type="predicted"/>
<reference evidence="3" key="1">
    <citation type="submission" date="2016-10" db="EMBL/GenBank/DDBJ databases">
        <authorList>
            <person name="Varghese N."/>
            <person name="Submissions S."/>
        </authorList>
    </citation>
    <scope>NUCLEOTIDE SEQUENCE [LARGE SCALE GENOMIC DNA]</scope>
    <source>
        <strain evidence="3">DSM 24740</strain>
    </source>
</reference>
<evidence type="ECO:0000313" key="2">
    <source>
        <dbReference type="EMBL" id="SEQ93353.1"/>
    </source>
</evidence>
<dbReference type="Pfam" id="PF01551">
    <property type="entry name" value="Peptidase_M23"/>
    <property type="match status" value="1"/>
</dbReference>
<evidence type="ECO:0000259" key="1">
    <source>
        <dbReference type="Pfam" id="PF01551"/>
    </source>
</evidence>
<dbReference type="STRING" id="478744.SAMN05444359_11958"/>
<dbReference type="InParanoid" id="A0A1H9K351"/>
<dbReference type="InterPro" id="IPR050570">
    <property type="entry name" value="Cell_wall_metabolism_enzyme"/>
</dbReference>
<feature type="domain" description="M23ase beta-sheet core" evidence="1">
    <location>
        <begin position="89"/>
        <end position="187"/>
    </location>
</feature>
<accession>A0A1H9K351</accession>
<dbReference type="CDD" id="cd12797">
    <property type="entry name" value="M23_peptidase"/>
    <property type="match status" value="1"/>
</dbReference>
<dbReference type="InterPro" id="IPR011055">
    <property type="entry name" value="Dup_hybrid_motif"/>
</dbReference>
<gene>
    <name evidence="2" type="ORF">SAMN05444359_11958</name>
</gene>
<keyword evidence="3" id="KW-1185">Reference proteome</keyword>
<evidence type="ECO:0000313" key="3">
    <source>
        <dbReference type="Proteomes" id="UP000199021"/>
    </source>
</evidence>
<protein>
    <submittedName>
        <fullName evidence="2">Peptidase family M23</fullName>
    </submittedName>
</protein>
<dbReference type="RefSeq" id="WP_090170493.1">
    <property type="nucleotide sequence ID" value="NZ_FOFB01000019.1"/>
</dbReference>
<dbReference type="PANTHER" id="PTHR21666">
    <property type="entry name" value="PEPTIDASE-RELATED"/>
    <property type="match status" value="1"/>
</dbReference>
<dbReference type="GO" id="GO:0004222">
    <property type="term" value="F:metalloendopeptidase activity"/>
    <property type="evidence" value="ECO:0007669"/>
    <property type="project" value="TreeGrafter"/>
</dbReference>
<dbReference type="SUPFAM" id="SSF51261">
    <property type="entry name" value="Duplicated hybrid motif"/>
    <property type="match status" value="1"/>
</dbReference>
<organism evidence="2 3">
    <name type="scientific">Neolewinella agarilytica</name>
    <dbReference type="NCBI Taxonomy" id="478744"/>
    <lineage>
        <taxon>Bacteria</taxon>
        <taxon>Pseudomonadati</taxon>
        <taxon>Bacteroidota</taxon>
        <taxon>Saprospiria</taxon>
        <taxon>Saprospirales</taxon>
        <taxon>Lewinellaceae</taxon>
        <taxon>Neolewinella</taxon>
    </lineage>
</organism>
<dbReference type="AlphaFoldDB" id="A0A1H9K351"/>
<name>A0A1H9K351_9BACT</name>
<dbReference type="InterPro" id="IPR016047">
    <property type="entry name" value="M23ase_b-sheet_dom"/>
</dbReference>
<dbReference type="Proteomes" id="UP000199021">
    <property type="component" value="Unassembled WGS sequence"/>
</dbReference>
<sequence length="194" mass="21271">MFYKVLLLEILLIFGMISLKVYQSLPETKVSVGETTVVIKSVKEVAELPQRPIPSVSSSGISDLRFPVKGHGPEDIISVFGDKRGKNRTHEGIDIKAPRGTAIVATTDGFIERVKEGGNGGKQVYLRGVKGRLFYYAHLEDWSVEEYQAVSAGEVLGTVGDSGNAQGTTPHLHFEIMLGKEKKSIDPLKFWINA</sequence>